<dbReference type="Proteomes" id="UP000287188">
    <property type="component" value="Unassembled WGS sequence"/>
</dbReference>
<dbReference type="GO" id="GO:0006508">
    <property type="term" value="P:proteolysis"/>
    <property type="evidence" value="ECO:0007669"/>
    <property type="project" value="InterPro"/>
</dbReference>
<dbReference type="InterPro" id="IPR009003">
    <property type="entry name" value="Peptidase_S1_PA"/>
</dbReference>
<evidence type="ECO:0000256" key="1">
    <source>
        <dbReference type="ARBA" id="ARBA00023157"/>
    </source>
</evidence>
<keyword evidence="4" id="KW-1185">Reference proteome</keyword>
<keyword evidence="1" id="KW-1015">Disulfide bond</keyword>
<dbReference type="Gene3D" id="2.40.10.10">
    <property type="entry name" value="Trypsin-like serine proteases"/>
    <property type="match status" value="1"/>
</dbReference>
<dbReference type="Pfam" id="PF00089">
    <property type="entry name" value="Trypsin"/>
    <property type="match status" value="1"/>
</dbReference>
<sequence>MIIRHDRLDRESLVDVGQWPGITSFFRGHGVASLIAPRWLLTAAHVANIIPTDRALSVELGGKRYPLGRVIVHPDFRREWVAETETAADAVDLALVELATPVEDIEPFQLYGRTDELGQEVIMLGSGESGNGKRGALGSDRHLRRVTNQVDVVDDYWLKLGFEAPPLGTTLEGVCGRGDSGGPAFIQRDGQLYLAGVSSWQFLGGRQLGTYGCIEHYSRVSLFLDWIHTMRISID</sequence>
<reference evidence="4" key="1">
    <citation type="submission" date="2018-12" db="EMBL/GenBank/DDBJ databases">
        <title>Tengunoibacter tsumagoiensis gen. nov., sp. nov., Dictyobacter kobayashii sp. nov., D. alpinus sp. nov., and D. joshuensis sp. nov. and description of Dictyobacteraceae fam. nov. within the order Ktedonobacterales isolated from Tengu-no-mugimeshi.</title>
        <authorList>
            <person name="Wang C.M."/>
            <person name="Zheng Y."/>
            <person name="Sakai Y."/>
            <person name="Toyoda A."/>
            <person name="Minakuchi Y."/>
            <person name="Abe K."/>
            <person name="Yokota A."/>
            <person name="Yabe S."/>
        </authorList>
    </citation>
    <scope>NUCLEOTIDE SEQUENCE [LARGE SCALE GENOMIC DNA]</scope>
    <source>
        <strain evidence="4">Uno11</strain>
    </source>
</reference>
<proteinExistence type="predicted"/>
<protein>
    <recommendedName>
        <fullName evidence="2">Peptidase S1 domain-containing protein</fullName>
    </recommendedName>
</protein>
<feature type="domain" description="Peptidase S1" evidence="2">
    <location>
        <begin position="2"/>
        <end position="232"/>
    </location>
</feature>
<dbReference type="SUPFAM" id="SSF50494">
    <property type="entry name" value="Trypsin-like serine proteases"/>
    <property type="match status" value="1"/>
</dbReference>
<dbReference type="GO" id="GO:0004252">
    <property type="term" value="F:serine-type endopeptidase activity"/>
    <property type="evidence" value="ECO:0007669"/>
    <property type="project" value="InterPro"/>
</dbReference>
<organism evidence="3 4">
    <name type="scientific">Dictyobacter kobayashii</name>
    <dbReference type="NCBI Taxonomy" id="2014872"/>
    <lineage>
        <taxon>Bacteria</taxon>
        <taxon>Bacillati</taxon>
        <taxon>Chloroflexota</taxon>
        <taxon>Ktedonobacteria</taxon>
        <taxon>Ktedonobacterales</taxon>
        <taxon>Dictyobacteraceae</taxon>
        <taxon>Dictyobacter</taxon>
    </lineage>
</organism>
<dbReference type="InterPro" id="IPR001314">
    <property type="entry name" value="Peptidase_S1A"/>
</dbReference>
<dbReference type="EMBL" id="BIFS01000001">
    <property type="protein sequence ID" value="GCE21679.1"/>
    <property type="molecule type" value="Genomic_DNA"/>
</dbReference>
<gene>
    <name evidence="3" type="ORF">KDK_54790</name>
</gene>
<evidence type="ECO:0000313" key="3">
    <source>
        <dbReference type="EMBL" id="GCE21679.1"/>
    </source>
</evidence>
<dbReference type="PANTHER" id="PTHR24253:SF153">
    <property type="entry name" value="SERINE PROTEASE HEPSIN"/>
    <property type="match status" value="1"/>
</dbReference>
<dbReference type="PANTHER" id="PTHR24253">
    <property type="entry name" value="TRANSMEMBRANE PROTEASE SERINE"/>
    <property type="match status" value="1"/>
</dbReference>
<accession>A0A402ARG6</accession>
<dbReference type="InterPro" id="IPR043504">
    <property type="entry name" value="Peptidase_S1_PA_chymotrypsin"/>
</dbReference>
<evidence type="ECO:0000313" key="4">
    <source>
        <dbReference type="Proteomes" id="UP000287188"/>
    </source>
</evidence>
<evidence type="ECO:0000259" key="2">
    <source>
        <dbReference type="PROSITE" id="PS50240"/>
    </source>
</evidence>
<dbReference type="InterPro" id="IPR001254">
    <property type="entry name" value="Trypsin_dom"/>
</dbReference>
<dbReference type="RefSeq" id="WP_161977689.1">
    <property type="nucleotide sequence ID" value="NZ_BIFS01000001.1"/>
</dbReference>
<dbReference type="SMART" id="SM00020">
    <property type="entry name" value="Tryp_SPc"/>
    <property type="match status" value="1"/>
</dbReference>
<dbReference type="PROSITE" id="PS50240">
    <property type="entry name" value="TRYPSIN_DOM"/>
    <property type="match status" value="1"/>
</dbReference>
<comment type="caution">
    <text evidence="3">The sequence shown here is derived from an EMBL/GenBank/DDBJ whole genome shotgun (WGS) entry which is preliminary data.</text>
</comment>
<name>A0A402ARG6_9CHLR</name>
<dbReference type="AlphaFoldDB" id="A0A402ARG6"/>
<dbReference type="PRINTS" id="PR00722">
    <property type="entry name" value="CHYMOTRYPSIN"/>
</dbReference>